<sequence length="893" mass="102205">MKGQDRSLQRFARRIERLREHHNRVERRFSSTSAVQVQEEMAERPPQLDYIPEDDYSSESELSRLSVSDQEYHPSGTASSSSDEDLRSPDKSCEKLFCDEDLQGPDKKQEGDETQQRGKFTIQKDKKPRTYVKRKKKRQAINETDNVTSTVTIKTCTKREDGKRAWDKRHYCFYCGQSNLKMARHLQRKHMEMKDVAYAFSFPSRSKERKIVLEQLRNKGDFKHNTAVLEKGRGELVTWKQPSDKVSVQDYLPCPHCYGMFAKKDLWRHQSLCRSKKTSGKDDTKKTRGRVQSLAASLLPIVSSSGGCQEIVNKMRQDDVSFHIRTDDLICRYGESLYAKHGRVKSRHQYIAQRMRELGRFMLVAKDMDMTVKSLQDLCVPSKFHLVVNVAKRLTEFSPGKNEFGKPSTAVKIGFCLKGAVEVLIGQTLMNDDDLAEKKAKKFLELLEKNWKNHVSVSAHQTIQEKRWNKQDDIPLTKDVMTLRTHLREVEDKAKGELTQHLSLTAYKTLNEVVLAQVIVFNKRREGEASRLTLETYKKASTNPINEDIYETLSPLEKELSKLLTRIEIRGKRGRKVPVFLTERMKESIDLLITRRDEAGIPAENPYLFARPGAMTNIRGCDCLRRYAEESKAEHPELLRSTKLRKQVATLCQLLDLSEQELEQVARFMGHDIRVHQEFYRQTDKTFQIAKISKLLFAMEKGTGALTGKNLNTIDLSLCGESPTLTSTGVPRRGKRGREVDDDEGCDSSLQKRPDRHTEREFESPDADDESPGTSLPKKKKKLRKAAKEHEGCDSSLQKRPDRHTEREFESPDSDDEIPGTSLPEKKKGKQRKVVKERKEEGEGRMGWGWGMGKGGQQGLQESSRVQYSHGSCWEEAVPQSGGPALNAPQPPA</sequence>
<protein>
    <submittedName>
        <fullName evidence="1">Uncharacterized protein</fullName>
    </submittedName>
</protein>
<evidence type="ECO:0000313" key="2">
    <source>
        <dbReference type="Proteomes" id="UP000831701"/>
    </source>
</evidence>
<gene>
    <name evidence="1" type="ORF">L3Q82_016405</name>
</gene>
<dbReference type="EMBL" id="CM041532">
    <property type="protein sequence ID" value="KAI3376190.1"/>
    <property type="molecule type" value="Genomic_DNA"/>
</dbReference>
<name>A0ACB8X7A9_9TELE</name>
<accession>A0ACB8X7A9</accession>
<organism evidence="1 2">
    <name type="scientific">Scortum barcoo</name>
    <name type="common">barcoo grunter</name>
    <dbReference type="NCBI Taxonomy" id="214431"/>
    <lineage>
        <taxon>Eukaryota</taxon>
        <taxon>Metazoa</taxon>
        <taxon>Chordata</taxon>
        <taxon>Craniata</taxon>
        <taxon>Vertebrata</taxon>
        <taxon>Euteleostomi</taxon>
        <taxon>Actinopterygii</taxon>
        <taxon>Neopterygii</taxon>
        <taxon>Teleostei</taxon>
        <taxon>Neoteleostei</taxon>
        <taxon>Acanthomorphata</taxon>
        <taxon>Eupercaria</taxon>
        <taxon>Centrarchiformes</taxon>
        <taxon>Terapontoidei</taxon>
        <taxon>Terapontidae</taxon>
        <taxon>Scortum</taxon>
    </lineage>
</organism>
<dbReference type="Proteomes" id="UP000831701">
    <property type="component" value="Chromosome 2"/>
</dbReference>
<comment type="caution">
    <text evidence="1">The sequence shown here is derived from an EMBL/GenBank/DDBJ whole genome shotgun (WGS) entry which is preliminary data.</text>
</comment>
<keyword evidence="2" id="KW-1185">Reference proteome</keyword>
<reference evidence="1" key="1">
    <citation type="submission" date="2022-04" db="EMBL/GenBank/DDBJ databases">
        <title>Jade perch genome.</title>
        <authorList>
            <person name="Chao B."/>
        </authorList>
    </citation>
    <scope>NUCLEOTIDE SEQUENCE</scope>
    <source>
        <strain evidence="1">CB-2022</strain>
    </source>
</reference>
<evidence type="ECO:0000313" key="1">
    <source>
        <dbReference type="EMBL" id="KAI3376190.1"/>
    </source>
</evidence>
<proteinExistence type="predicted"/>